<dbReference type="EMBL" id="WJXA01000002">
    <property type="protein sequence ID" value="KAF7150650.1"/>
    <property type="molecule type" value="Genomic_DNA"/>
</dbReference>
<gene>
    <name evidence="9" type="ORF">RHSIM_Rhsim02G0062300</name>
</gene>
<dbReference type="PROSITE" id="PS51354">
    <property type="entry name" value="GLUTAREDOXIN_2"/>
    <property type="match status" value="1"/>
</dbReference>
<keyword evidence="2" id="KW-0001">2Fe-2S</keyword>
<organism evidence="9 10">
    <name type="scientific">Rhododendron simsii</name>
    <name type="common">Sims's rhododendron</name>
    <dbReference type="NCBI Taxonomy" id="118357"/>
    <lineage>
        <taxon>Eukaryota</taxon>
        <taxon>Viridiplantae</taxon>
        <taxon>Streptophyta</taxon>
        <taxon>Embryophyta</taxon>
        <taxon>Tracheophyta</taxon>
        <taxon>Spermatophyta</taxon>
        <taxon>Magnoliopsida</taxon>
        <taxon>eudicotyledons</taxon>
        <taxon>Gunneridae</taxon>
        <taxon>Pentapetalae</taxon>
        <taxon>asterids</taxon>
        <taxon>Ericales</taxon>
        <taxon>Ericaceae</taxon>
        <taxon>Ericoideae</taxon>
        <taxon>Rhodoreae</taxon>
        <taxon>Rhododendron</taxon>
    </lineage>
</organism>
<evidence type="ECO:0000256" key="5">
    <source>
        <dbReference type="ARBA" id="ARBA00023014"/>
    </source>
</evidence>
<keyword evidence="3" id="KW-0479">Metal-binding</keyword>
<dbReference type="OrthoDB" id="415696at2759"/>
<evidence type="ECO:0000256" key="1">
    <source>
        <dbReference type="ARBA" id="ARBA00008983"/>
    </source>
</evidence>
<dbReference type="PANTHER" id="PTHR10293">
    <property type="entry name" value="GLUTAREDOXIN FAMILY MEMBER"/>
    <property type="match status" value="1"/>
</dbReference>
<dbReference type="InterPro" id="IPR004480">
    <property type="entry name" value="Monothiol_GRX-rel"/>
</dbReference>
<keyword evidence="10" id="KW-1185">Reference proteome</keyword>
<evidence type="ECO:0000256" key="7">
    <source>
        <dbReference type="SAM" id="MobiDB-lite"/>
    </source>
</evidence>
<accession>A0A834HE14</accession>
<evidence type="ECO:0000313" key="10">
    <source>
        <dbReference type="Proteomes" id="UP000626092"/>
    </source>
</evidence>
<keyword evidence="4" id="KW-0408">Iron</keyword>
<protein>
    <recommendedName>
        <fullName evidence="8">Glutaredoxin domain-containing protein</fullName>
    </recommendedName>
</protein>
<keyword evidence="6" id="KW-0676">Redox-active center</keyword>
<keyword evidence="5" id="KW-0411">Iron-sulfur</keyword>
<dbReference type="PANTHER" id="PTHR10293:SF16">
    <property type="entry name" value="GLUTAREDOXIN-RELATED PROTEIN 5, MITOCHONDRIAL"/>
    <property type="match status" value="1"/>
</dbReference>
<dbReference type="GO" id="GO:0051537">
    <property type="term" value="F:2 iron, 2 sulfur cluster binding"/>
    <property type="evidence" value="ECO:0007669"/>
    <property type="project" value="UniProtKB-KW"/>
</dbReference>
<evidence type="ECO:0000256" key="4">
    <source>
        <dbReference type="ARBA" id="ARBA00023004"/>
    </source>
</evidence>
<dbReference type="InterPro" id="IPR036249">
    <property type="entry name" value="Thioredoxin-like_sf"/>
</dbReference>
<dbReference type="Pfam" id="PF00462">
    <property type="entry name" value="Glutaredoxin"/>
    <property type="match status" value="1"/>
</dbReference>
<sequence>MIYRRETGFIYIGVELTDEAGEVVVLEVGGEEDPSELGRVPHDEAGLGCAPGDDLVRGRVIDHVVRLQQERRRSSAAAVGKEEKKKTTSLLHFAPTSYPISISFAEELHEETRRTEKVRGFFLIYESPKTLKPCGEDSRPLSTASPSQTSPPPPRRRDSDHLSLSSFAHPLPSPLLRGPYDSIVECDFKTMAAFGIATGSFIHHGMQYSTTVPDDPDTHEDFRPTSKLEDSSLSLKDIVEQDIKENPVMIYIKGVPELPRCGFSSLAVRVLQEYNVPFSSRNILEDPELKDSVKAYRLLVAGIGGCANYGVKGFGGVMRWWIGGGDWNEGGRVVSNCAGAVSVLMVGRQKEVVGGCQDENNWPTFPQIFIKGEFIGGSDIILSMHKNGELKEKLKDIAAE</sequence>
<comment type="caution">
    <text evidence="9">The sequence shown here is derived from an EMBL/GenBank/DDBJ whole genome shotgun (WGS) entry which is preliminary data.</text>
</comment>
<dbReference type="CDD" id="cd03028">
    <property type="entry name" value="GRX_PICOT_like"/>
    <property type="match status" value="1"/>
</dbReference>
<evidence type="ECO:0000256" key="2">
    <source>
        <dbReference type="ARBA" id="ARBA00022714"/>
    </source>
</evidence>
<proteinExistence type="inferred from homology"/>
<feature type="domain" description="Glutaredoxin" evidence="8">
    <location>
        <begin position="248"/>
        <end position="296"/>
    </location>
</feature>
<dbReference type="AlphaFoldDB" id="A0A834HE14"/>
<dbReference type="InterPro" id="IPR033658">
    <property type="entry name" value="GRX_PICOT-like"/>
</dbReference>
<dbReference type="GO" id="GO:0046872">
    <property type="term" value="F:metal ion binding"/>
    <property type="evidence" value="ECO:0007669"/>
    <property type="project" value="UniProtKB-KW"/>
</dbReference>
<feature type="region of interest" description="Disordered" evidence="7">
    <location>
        <begin position="133"/>
        <end position="164"/>
    </location>
</feature>
<comment type="similarity">
    <text evidence="1">Belongs to the glutaredoxin family. CGFS subfamily.</text>
</comment>
<dbReference type="GO" id="GO:0005759">
    <property type="term" value="C:mitochondrial matrix"/>
    <property type="evidence" value="ECO:0007669"/>
    <property type="project" value="TreeGrafter"/>
</dbReference>
<dbReference type="InterPro" id="IPR002109">
    <property type="entry name" value="Glutaredoxin"/>
</dbReference>
<dbReference type="Gene3D" id="3.40.30.10">
    <property type="entry name" value="Glutaredoxin"/>
    <property type="match status" value="2"/>
</dbReference>
<name>A0A834HE14_RHOSS</name>
<evidence type="ECO:0000313" key="9">
    <source>
        <dbReference type="EMBL" id="KAF7150650.1"/>
    </source>
</evidence>
<dbReference type="SUPFAM" id="SSF52833">
    <property type="entry name" value="Thioredoxin-like"/>
    <property type="match status" value="2"/>
</dbReference>
<evidence type="ECO:0000259" key="8">
    <source>
        <dbReference type="Pfam" id="PF00462"/>
    </source>
</evidence>
<evidence type="ECO:0000256" key="3">
    <source>
        <dbReference type="ARBA" id="ARBA00022723"/>
    </source>
</evidence>
<evidence type="ECO:0000256" key="6">
    <source>
        <dbReference type="ARBA" id="ARBA00023284"/>
    </source>
</evidence>
<reference evidence="9" key="1">
    <citation type="submission" date="2019-11" db="EMBL/GenBank/DDBJ databases">
        <authorList>
            <person name="Liu Y."/>
            <person name="Hou J."/>
            <person name="Li T.-Q."/>
            <person name="Guan C.-H."/>
            <person name="Wu X."/>
            <person name="Wu H.-Z."/>
            <person name="Ling F."/>
            <person name="Zhang R."/>
            <person name="Shi X.-G."/>
            <person name="Ren J.-P."/>
            <person name="Chen E.-F."/>
            <person name="Sun J.-M."/>
        </authorList>
    </citation>
    <scope>NUCLEOTIDE SEQUENCE</scope>
    <source>
        <strain evidence="9">Adult_tree_wgs_1</strain>
        <tissue evidence="9">Leaves</tissue>
    </source>
</reference>
<dbReference type="Proteomes" id="UP000626092">
    <property type="component" value="Unassembled WGS sequence"/>
</dbReference>